<accession>A0A392R6F9</accession>
<organism evidence="1 2">
    <name type="scientific">Trifolium medium</name>
    <dbReference type="NCBI Taxonomy" id="97028"/>
    <lineage>
        <taxon>Eukaryota</taxon>
        <taxon>Viridiplantae</taxon>
        <taxon>Streptophyta</taxon>
        <taxon>Embryophyta</taxon>
        <taxon>Tracheophyta</taxon>
        <taxon>Spermatophyta</taxon>
        <taxon>Magnoliopsida</taxon>
        <taxon>eudicotyledons</taxon>
        <taxon>Gunneridae</taxon>
        <taxon>Pentapetalae</taxon>
        <taxon>rosids</taxon>
        <taxon>fabids</taxon>
        <taxon>Fabales</taxon>
        <taxon>Fabaceae</taxon>
        <taxon>Papilionoideae</taxon>
        <taxon>50 kb inversion clade</taxon>
        <taxon>NPAAA clade</taxon>
        <taxon>Hologalegina</taxon>
        <taxon>IRL clade</taxon>
        <taxon>Trifolieae</taxon>
        <taxon>Trifolium</taxon>
    </lineage>
</organism>
<feature type="non-terminal residue" evidence="1">
    <location>
        <position position="31"/>
    </location>
</feature>
<dbReference type="EMBL" id="LXQA010184753">
    <property type="protein sequence ID" value="MCI31115.1"/>
    <property type="molecule type" value="Genomic_DNA"/>
</dbReference>
<proteinExistence type="predicted"/>
<reference evidence="1 2" key="1">
    <citation type="journal article" date="2018" name="Front. Plant Sci.">
        <title>Red Clover (Trifolium pratense) and Zigzag Clover (T. medium) - A Picture of Genomic Similarities and Differences.</title>
        <authorList>
            <person name="Dluhosova J."/>
            <person name="Istvanek J."/>
            <person name="Nedelnik J."/>
            <person name="Repkova J."/>
        </authorList>
    </citation>
    <scope>NUCLEOTIDE SEQUENCE [LARGE SCALE GENOMIC DNA]</scope>
    <source>
        <strain evidence="2">cv. 10/8</strain>
        <tissue evidence="1">Leaf</tissue>
    </source>
</reference>
<protein>
    <submittedName>
        <fullName evidence="1">Uncharacterized protein</fullName>
    </submittedName>
</protein>
<comment type="caution">
    <text evidence="1">The sequence shown here is derived from an EMBL/GenBank/DDBJ whole genome shotgun (WGS) entry which is preliminary data.</text>
</comment>
<evidence type="ECO:0000313" key="1">
    <source>
        <dbReference type="EMBL" id="MCI31115.1"/>
    </source>
</evidence>
<dbReference type="AlphaFoldDB" id="A0A392R6F9"/>
<evidence type="ECO:0000313" key="2">
    <source>
        <dbReference type="Proteomes" id="UP000265520"/>
    </source>
</evidence>
<keyword evidence="2" id="KW-1185">Reference proteome</keyword>
<sequence>MINRSPVVVQLNDDTTTSPNLSCTHDMATAL</sequence>
<name>A0A392R6F9_9FABA</name>
<dbReference type="Proteomes" id="UP000265520">
    <property type="component" value="Unassembled WGS sequence"/>
</dbReference>